<organism evidence="4 5">
    <name type="scientific">Oscillochloris trichoides DG-6</name>
    <dbReference type="NCBI Taxonomy" id="765420"/>
    <lineage>
        <taxon>Bacteria</taxon>
        <taxon>Bacillati</taxon>
        <taxon>Chloroflexota</taxon>
        <taxon>Chloroflexia</taxon>
        <taxon>Chloroflexales</taxon>
        <taxon>Chloroflexineae</taxon>
        <taxon>Oscillochloridaceae</taxon>
        <taxon>Oscillochloris</taxon>
    </lineage>
</organism>
<reference evidence="4 5" key="1">
    <citation type="journal article" date="2011" name="J. Bacteriol.">
        <title>Draft genome sequence of the anoxygenic filamentous phototrophic bacterium Oscillochloris trichoides subsp. DG-6.</title>
        <authorList>
            <person name="Kuznetsov B.B."/>
            <person name="Ivanovsky R.N."/>
            <person name="Keppen O.I."/>
            <person name="Sukhacheva M.V."/>
            <person name="Bumazhkin B.K."/>
            <person name="Patutina E.O."/>
            <person name="Beletsky A.V."/>
            <person name="Mardanov A.V."/>
            <person name="Baslerov R.V."/>
            <person name="Panteleeva A.N."/>
            <person name="Kolganova T.V."/>
            <person name="Ravin N.V."/>
            <person name="Skryabin K.G."/>
        </authorList>
    </citation>
    <scope>NUCLEOTIDE SEQUENCE [LARGE SCALE GENOMIC DNA]</scope>
    <source>
        <strain evidence="4 5">DG-6</strain>
    </source>
</reference>
<name>E1IIJ5_9CHLR</name>
<dbReference type="EMBL" id="ADVR01000139">
    <property type="protein sequence ID" value="EFO78985.1"/>
    <property type="molecule type" value="Genomic_DNA"/>
</dbReference>
<dbReference type="InterPro" id="IPR011006">
    <property type="entry name" value="CheY-like_superfamily"/>
</dbReference>
<feature type="domain" description="Response regulatory" evidence="3">
    <location>
        <begin position="5"/>
        <end position="122"/>
    </location>
</feature>
<dbReference type="STRING" id="765420.OSCT_3146"/>
<evidence type="ECO:0000313" key="5">
    <source>
        <dbReference type="Proteomes" id="UP000054010"/>
    </source>
</evidence>
<dbReference type="InterPro" id="IPR001789">
    <property type="entry name" value="Sig_transdc_resp-reg_receiver"/>
</dbReference>
<evidence type="ECO:0000259" key="3">
    <source>
        <dbReference type="PROSITE" id="PS50110"/>
    </source>
</evidence>
<proteinExistence type="predicted"/>
<evidence type="ECO:0000256" key="2">
    <source>
        <dbReference type="PROSITE-ProRule" id="PRU00169"/>
    </source>
</evidence>
<keyword evidence="5" id="KW-1185">Reference proteome</keyword>
<feature type="modified residue" description="4-aspartylphosphate" evidence="2">
    <location>
        <position position="57"/>
    </location>
</feature>
<dbReference type="SUPFAM" id="SSF52172">
    <property type="entry name" value="CheY-like"/>
    <property type="match status" value="1"/>
</dbReference>
<accession>E1IIJ5</accession>
<dbReference type="Gene3D" id="3.40.50.2300">
    <property type="match status" value="1"/>
</dbReference>
<dbReference type="GO" id="GO:0000160">
    <property type="term" value="P:phosphorelay signal transduction system"/>
    <property type="evidence" value="ECO:0007669"/>
    <property type="project" value="InterPro"/>
</dbReference>
<evidence type="ECO:0000256" key="1">
    <source>
        <dbReference type="ARBA" id="ARBA00022553"/>
    </source>
</evidence>
<dbReference type="Proteomes" id="UP000054010">
    <property type="component" value="Unassembled WGS sequence"/>
</dbReference>
<dbReference type="Pfam" id="PF00072">
    <property type="entry name" value="Response_reg"/>
    <property type="match status" value="1"/>
</dbReference>
<protein>
    <submittedName>
        <fullName evidence="4">Response regulator receiver protein</fullName>
    </submittedName>
</protein>
<dbReference type="InterPro" id="IPR050595">
    <property type="entry name" value="Bact_response_regulator"/>
</dbReference>
<dbReference type="HOGENOM" id="CLU_000445_69_8_0"/>
<dbReference type="PANTHER" id="PTHR44591:SF3">
    <property type="entry name" value="RESPONSE REGULATORY DOMAIN-CONTAINING PROTEIN"/>
    <property type="match status" value="1"/>
</dbReference>
<evidence type="ECO:0000313" key="4">
    <source>
        <dbReference type="EMBL" id="EFO78985.1"/>
    </source>
</evidence>
<dbReference type="PANTHER" id="PTHR44591">
    <property type="entry name" value="STRESS RESPONSE REGULATOR PROTEIN 1"/>
    <property type="match status" value="1"/>
</dbReference>
<comment type="caution">
    <text evidence="4">The sequence shown here is derived from an EMBL/GenBank/DDBJ whole genome shotgun (WGS) entry which is preliminary data.</text>
</comment>
<gene>
    <name evidence="4" type="ORF">OSCT_3146</name>
</gene>
<dbReference type="OrthoDB" id="9802426at2"/>
<dbReference type="SMART" id="SM00448">
    <property type="entry name" value="REC"/>
    <property type="match status" value="1"/>
</dbReference>
<keyword evidence="1 2" id="KW-0597">Phosphoprotein</keyword>
<dbReference type="AlphaFoldDB" id="E1IIJ5"/>
<dbReference type="PROSITE" id="PS50110">
    <property type="entry name" value="RESPONSE_REGULATORY"/>
    <property type="match status" value="1"/>
</dbReference>
<sequence>MPPWQIQICDDDPAAALITQRGLQTLLGENYTVTVASSPNAAWLACAHGNVDLLIVDPGAGSGSASALVRAMHAFRPTTPILVLTAYDTPGLRTKMRDLGVSYYAAKPIDLKELLPIVLAALQTVPMPNAFPSRMSVYH</sequence>
<dbReference type="eggNOG" id="COG2197">
    <property type="taxonomic scope" value="Bacteria"/>
</dbReference>